<dbReference type="Proteomes" id="UP000578531">
    <property type="component" value="Unassembled WGS sequence"/>
</dbReference>
<comment type="caution">
    <text evidence="2">The sequence shown here is derived from an EMBL/GenBank/DDBJ whole genome shotgun (WGS) entry which is preliminary data.</text>
</comment>
<feature type="transmembrane region" description="Helical" evidence="1">
    <location>
        <begin position="93"/>
        <end position="116"/>
    </location>
</feature>
<keyword evidence="3" id="KW-1185">Reference proteome</keyword>
<keyword evidence="1" id="KW-0472">Membrane</keyword>
<evidence type="ECO:0000256" key="1">
    <source>
        <dbReference type="SAM" id="Phobius"/>
    </source>
</evidence>
<proteinExistence type="predicted"/>
<keyword evidence="1" id="KW-1133">Transmembrane helix</keyword>
<dbReference type="GeneID" id="59284408"/>
<accession>A0A8H6G1S7</accession>
<name>A0A8H6G1S7_9LECA</name>
<evidence type="ECO:0000313" key="3">
    <source>
        <dbReference type="Proteomes" id="UP000578531"/>
    </source>
</evidence>
<protein>
    <submittedName>
        <fullName evidence="2">Uncharacterized protein</fullName>
    </submittedName>
</protein>
<keyword evidence="1" id="KW-0812">Transmembrane</keyword>
<dbReference type="RefSeq" id="XP_037168161.1">
    <property type="nucleotide sequence ID" value="XM_037304668.1"/>
</dbReference>
<dbReference type="AlphaFoldDB" id="A0A8H6G1S7"/>
<organism evidence="2 3">
    <name type="scientific">Letharia columbiana</name>
    <dbReference type="NCBI Taxonomy" id="112416"/>
    <lineage>
        <taxon>Eukaryota</taxon>
        <taxon>Fungi</taxon>
        <taxon>Dikarya</taxon>
        <taxon>Ascomycota</taxon>
        <taxon>Pezizomycotina</taxon>
        <taxon>Lecanoromycetes</taxon>
        <taxon>OSLEUM clade</taxon>
        <taxon>Lecanoromycetidae</taxon>
        <taxon>Lecanorales</taxon>
        <taxon>Lecanorineae</taxon>
        <taxon>Parmeliaceae</taxon>
        <taxon>Letharia</taxon>
    </lineage>
</organism>
<dbReference type="EMBL" id="JACCJC010000007">
    <property type="protein sequence ID" value="KAF6238865.1"/>
    <property type="molecule type" value="Genomic_DNA"/>
</dbReference>
<evidence type="ECO:0000313" key="2">
    <source>
        <dbReference type="EMBL" id="KAF6238865.1"/>
    </source>
</evidence>
<sequence>MTLATRMKSLPSNYGQSLFMEAVHSLEIASSTPRKSCNKCNYQKAFLDQKVGTARESSCRIPHHPYEPAPIHLIPKEFSTLIFPSIIMSKPRFICTLFISLPAVFLALIPCISAAAPPTINIIQTPTAPGLNGSSNSNPPRLTVQIDTTHRLSLTEYAYREPARNLLAAVVGTTASNFDVYHQRREEFHERGSFEYDN</sequence>
<gene>
    <name evidence="2" type="ORF">HO173_002737</name>
</gene>
<reference evidence="2 3" key="1">
    <citation type="journal article" date="2020" name="Genomics">
        <title>Complete, high-quality genomes from long-read metagenomic sequencing of two wolf lichen thalli reveals enigmatic genome architecture.</title>
        <authorList>
            <person name="McKenzie S.K."/>
            <person name="Walston R.F."/>
            <person name="Allen J.L."/>
        </authorList>
    </citation>
    <scope>NUCLEOTIDE SEQUENCE [LARGE SCALE GENOMIC DNA]</scope>
    <source>
        <strain evidence="2">WasteWater2</strain>
    </source>
</reference>